<organism evidence="8 9">
    <name type="scientific">Diaporthe vaccinii</name>
    <dbReference type="NCBI Taxonomy" id="105482"/>
    <lineage>
        <taxon>Eukaryota</taxon>
        <taxon>Fungi</taxon>
        <taxon>Dikarya</taxon>
        <taxon>Ascomycota</taxon>
        <taxon>Pezizomycotina</taxon>
        <taxon>Sordariomycetes</taxon>
        <taxon>Sordariomycetidae</taxon>
        <taxon>Diaporthales</taxon>
        <taxon>Diaporthaceae</taxon>
        <taxon>Diaporthe</taxon>
        <taxon>Diaporthe eres species complex</taxon>
    </lineage>
</organism>
<evidence type="ECO:0000256" key="2">
    <source>
        <dbReference type="ARBA" id="ARBA00022692"/>
    </source>
</evidence>
<evidence type="ECO:0000313" key="9">
    <source>
        <dbReference type="Proteomes" id="UP001600888"/>
    </source>
</evidence>
<accession>A0ABR4F4B5</accession>
<dbReference type="EMBL" id="JBAWTH010000012">
    <property type="protein sequence ID" value="KAL2289535.1"/>
    <property type="molecule type" value="Genomic_DNA"/>
</dbReference>
<keyword evidence="9" id="KW-1185">Reference proteome</keyword>
<feature type="transmembrane region" description="Helical" evidence="6">
    <location>
        <begin position="151"/>
        <end position="173"/>
    </location>
</feature>
<proteinExistence type="inferred from homology"/>
<evidence type="ECO:0000256" key="4">
    <source>
        <dbReference type="ARBA" id="ARBA00023136"/>
    </source>
</evidence>
<dbReference type="Pfam" id="PF20684">
    <property type="entry name" value="Fung_rhodopsin"/>
    <property type="match status" value="1"/>
</dbReference>
<keyword evidence="3 6" id="KW-1133">Transmembrane helix</keyword>
<feature type="transmembrane region" description="Helical" evidence="6">
    <location>
        <begin position="38"/>
        <end position="60"/>
    </location>
</feature>
<evidence type="ECO:0000256" key="1">
    <source>
        <dbReference type="ARBA" id="ARBA00004141"/>
    </source>
</evidence>
<feature type="transmembrane region" description="Helical" evidence="6">
    <location>
        <begin position="113"/>
        <end position="139"/>
    </location>
</feature>
<protein>
    <recommendedName>
        <fullName evidence="7">Rhodopsin domain-containing protein</fullName>
    </recommendedName>
</protein>
<evidence type="ECO:0000256" key="3">
    <source>
        <dbReference type="ARBA" id="ARBA00022989"/>
    </source>
</evidence>
<name>A0ABR4F4B5_9PEZI</name>
<feature type="transmembrane region" description="Helical" evidence="6">
    <location>
        <begin position="240"/>
        <end position="262"/>
    </location>
</feature>
<feature type="transmembrane region" description="Helical" evidence="6">
    <location>
        <begin position="274"/>
        <end position="292"/>
    </location>
</feature>
<evidence type="ECO:0000259" key="7">
    <source>
        <dbReference type="Pfam" id="PF20684"/>
    </source>
</evidence>
<comment type="similarity">
    <text evidence="5">Belongs to the SAT4 family.</text>
</comment>
<dbReference type="InterPro" id="IPR049326">
    <property type="entry name" value="Rhodopsin_dom_fungi"/>
</dbReference>
<feature type="transmembrane region" description="Helical" evidence="6">
    <location>
        <begin position="313"/>
        <end position="338"/>
    </location>
</feature>
<dbReference type="PANTHER" id="PTHR33048:SF158">
    <property type="entry name" value="MEMBRANE PROTEIN PTH11-LIKE, PUTATIVE-RELATED"/>
    <property type="match status" value="1"/>
</dbReference>
<comment type="subcellular location">
    <subcellularLocation>
        <location evidence="1">Membrane</location>
        <topology evidence="1">Multi-pass membrane protein</topology>
    </subcellularLocation>
</comment>
<evidence type="ECO:0000256" key="5">
    <source>
        <dbReference type="ARBA" id="ARBA00038359"/>
    </source>
</evidence>
<comment type="caution">
    <text evidence="8">The sequence shown here is derived from an EMBL/GenBank/DDBJ whole genome shotgun (WGS) entry which is preliminary data.</text>
</comment>
<evidence type="ECO:0000313" key="8">
    <source>
        <dbReference type="EMBL" id="KAL2289535.1"/>
    </source>
</evidence>
<feature type="domain" description="Rhodopsin" evidence="7">
    <location>
        <begin position="56"/>
        <end position="329"/>
    </location>
</feature>
<keyword evidence="2 6" id="KW-0812">Transmembrane</keyword>
<reference evidence="8 9" key="1">
    <citation type="submission" date="2024-03" db="EMBL/GenBank/DDBJ databases">
        <title>A high-quality draft genome sequence of Diaporthe vaccinii, a causative agent of upright dieback and viscid rot disease in cranberry plants.</title>
        <authorList>
            <person name="Sarrasin M."/>
            <person name="Lang B.F."/>
            <person name="Burger G."/>
        </authorList>
    </citation>
    <scope>NUCLEOTIDE SEQUENCE [LARGE SCALE GENOMIC DNA]</scope>
    <source>
        <strain evidence="8 9">IS7</strain>
    </source>
</reference>
<feature type="transmembrane region" description="Helical" evidence="6">
    <location>
        <begin position="72"/>
        <end position="93"/>
    </location>
</feature>
<dbReference type="PANTHER" id="PTHR33048">
    <property type="entry name" value="PTH11-LIKE INTEGRAL MEMBRANE PROTEIN (AFU_ORTHOLOGUE AFUA_5G11245)"/>
    <property type="match status" value="1"/>
</dbReference>
<sequence length="497" mass="54802">MDQSTLDLSSYDPSLFPALTPPAGVVPNFDDPTTRTPAGRIVICVTLSIMLMFVVLRAYTRVFVTRVFGIDDYLCLLSAASVTTASAFLLSILGDPLGPHQWNVPLTAITHKYVVNSFVAVCMYAVSSMFTKCTLLAFYLRVFQPNRTARIMAWAGIITIVLFYVVSIIYLLVQCVPVDQELPGLDPTKWEERARNNRCGRRSIDVSAAQGIVGAVTDLYVLAIPISSVLALRLQKKRKIGVLGIFLTGLLACVCSAVAAYYRWGSRDTNDYTWDSVLLCSLAWVNSLLVASRDAPWRQTADMVSSNSSSAELNVGIICSCMPIVFVLFSGSATMSPWSSFVRYLRTRGRHSAATNSYQPKDPFSGLSDEDPTLPQFQRRRLTGLHTFIHKSHRSPPPQGITVMTELSTYRTLAAVDDTYHEQLKRTYLESYNAKHSVSSETHAASNADSAPRAYFAGPAEFCSQAYSHGQPYPYAHMSRPSYEISSSEHSAAGRAI</sequence>
<evidence type="ECO:0000256" key="6">
    <source>
        <dbReference type="SAM" id="Phobius"/>
    </source>
</evidence>
<dbReference type="Proteomes" id="UP001600888">
    <property type="component" value="Unassembled WGS sequence"/>
</dbReference>
<keyword evidence="4 6" id="KW-0472">Membrane</keyword>
<dbReference type="InterPro" id="IPR052337">
    <property type="entry name" value="SAT4-like"/>
</dbReference>
<gene>
    <name evidence="8" type="ORF">FJTKL_01799</name>
</gene>
<feature type="transmembrane region" description="Helical" evidence="6">
    <location>
        <begin position="212"/>
        <end position="233"/>
    </location>
</feature>